<keyword evidence="3" id="KW-0723">Serine/threonine-protein kinase</keyword>
<dbReference type="InterPro" id="IPR000719">
    <property type="entry name" value="Prot_kinase_dom"/>
</dbReference>
<dbReference type="EC" id="2.7.11.1" evidence="2"/>
<sequence length="502" mass="56667">MNMMRRLKSIASGRTSISSEPGVDSSTKRAKVDLEIEQVVNAESNSIERSATCVEQRMASTSLETVASTSNVTSMAISETKGDSKVYKSGYDQLPKEMHEMRIRDEKANNHDEKDVEATVINGSGTETGQIIATTVGGRNGQPKQTISYMAERVVGTGSFGVVFQAKCLETGEPVAIKKVLQDKRYKNRELQIMRLLDHPNVVQLKHCFFSTTDKDELYLNLVLEYVSETVYRVSKHYIRLNQHIPIIYVRLYAYQICRALNYLHHVVGVCHRDIKPQNLLVNPHTHQLKICDFGSAKMLVPGEPNISYICSRYYRAPELIFGATEYTTAIDMWSVGCVLAELLLGQPLFPGESGVDQLVEIIKILGTPTREEIKCMNPNYTEFKFPQIKAHPWHKIFHKRMPPEAVDLVSRLLQYSPNLRCTALEACAHPFFDELRDPSACLPNGRALPPLFNFTAQVYLLAAYMMDLQVDEMDLDGGSFDVRRIYDAEALYAPNVKDELL</sequence>
<dbReference type="PANTHER" id="PTHR24057">
    <property type="entry name" value="GLYCOGEN SYNTHASE KINASE-3 ALPHA"/>
    <property type="match status" value="1"/>
</dbReference>
<dbReference type="Gene3D" id="3.30.200.20">
    <property type="entry name" value="Phosphorylase Kinase, domain 1"/>
    <property type="match status" value="1"/>
</dbReference>
<evidence type="ECO:0000256" key="1">
    <source>
        <dbReference type="ARBA" id="ARBA00005527"/>
    </source>
</evidence>
<evidence type="ECO:0000256" key="6">
    <source>
        <dbReference type="ARBA" id="ARBA00022777"/>
    </source>
</evidence>
<proteinExistence type="inferred from homology"/>
<feature type="binding site" evidence="10">
    <location>
        <position position="179"/>
    </location>
    <ligand>
        <name>ATP</name>
        <dbReference type="ChEBI" id="CHEBI:30616"/>
    </ligand>
</feature>
<comment type="similarity">
    <text evidence="1">Belongs to the protein kinase superfamily. CMGC Ser/Thr protein kinase family. GSK-3 subfamily.</text>
</comment>
<dbReference type="InterPro" id="IPR017441">
    <property type="entry name" value="Protein_kinase_ATP_BS"/>
</dbReference>
<dbReference type="AlphaFoldDB" id="A0A8K0E8A1"/>
<keyword evidence="5 10" id="KW-0547">Nucleotide-binding</keyword>
<keyword evidence="7 10" id="KW-0067">ATP-binding</keyword>
<feature type="region of interest" description="Disordered" evidence="11">
    <location>
        <begin position="1"/>
        <end position="29"/>
    </location>
</feature>
<evidence type="ECO:0000313" key="13">
    <source>
        <dbReference type="EMBL" id="KAF3441284.1"/>
    </source>
</evidence>
<dbReference type="InterPro" id="IPR008271">
    <property type="entry name" value="Ser/Thr_kinase_AS"/>
</dbReference>
<comment type="catalytic activity">
    <reaction evidence="9">
        <text>L-seryl-[protein] + ATP = O-phospho-L-seryl-[protein] + ADP + H(+)</text>
        <dbReference type="Rhea" id="RHEA:17989"/>
        <dbReference type="Rhea" id="RHEA-COMP:9863"/>
        <dbReference type="Rhea" id="RHEA-COMP:11604"/>
        <dbReference type="ChEBI" id="CHEBI:15378"/>
        <dbReference type="ChEBI" id="CHEBI:29999"/>
        <dbReference type="ChEBI" id="CHEBI:30616"/>
        <dbReference type="ChEBI" id="CHEBI:83421"/>
        <dbReference type="ChEBI" id="CHEBI:456216"/>
        <dbReference type="EC" id="2.7.11.1"/>
    </reaction>
</comment>
<dbReference type="GO" id="GO:0007165">
    <property type="term" value="P:signal transduction"/>
    <property type="evidence" value="ECO:0007669"/>
    <property type="project" value="TreeGrafter"/>
</dbReference>
<dbReference type="EMBL" id="VOIH02000007">
    <property type="protein sequence ID" value="KAF3441284.1"/>
    <property type="molecule type" value="Genomic_DNA"/>
</dbReference>
<reference evidence="13" key="1">
    <citation type="submission" date="2020-03" db="EMBL/GenBank/DDBJ databases">
        <title>A high-quality chromosome-level genome assembly of a woody plant with both climbing and erect habits, Rhamnella rubrinervis.</title>
        <authorList>
            <person name="Lu Z."/>
            <person name="Yang Y."/>
            <person name="Zhu X."/>
            <person name="Sun Y."/>
        </authorList>
    </citation>
    <scope>NUCLEOTIDE SEQUENCE</scope>
    <source>
        <strain evidence="13">BYM</strain>
        <tissue evidence="13">Leaf</tissue>
    </source>
</reference>
<dbReference type="InterPro" id="IPR050591">
    <property type="entry name" value="GSK-3"/>
</dbReference>
<dbReference type="CDD" id="cd14137">
    <property type="entry name" value="STKc_GSK3"/>
    <property type="match status" value="1"/>
</dbReference>
<dbReference type="GO" id="GO:0030154">
    <property type="term" value="P:cell differentiation"/>
    <property type="evidence" value="ECO:0007669"/>
    <property type="project" value="TreeGrafter"/>
</dbReference>
<evidence type="ECO:0000256" key="3">
    <source>
        <dbReference type="ARBA" id="ARBA00022527"/>
    </source>
</evidence>
<dbReference type="OrthoDB" id="272141at2759"/>
<organism evidence="13 14">
    <name type="scientific">Rhamnella rubrinervis</name>
    <dbReference type="NCBI Taxonomy" id="2594499"/>
    <lineage>
        <taxon>Eukaryota</taxon>
        <taxon>Viridiplantae</taxon>
        <taxon>Streptophyta</taxon>
        <taxon>Embryophyta</taxon>
        <taxon>Tracheophyta</taxon>
        <taxon>Spermatophyta</taxon>
        <taxon>Magnoliopsida</taxon>
        <taxon>eudicotyledons</taxon>
        <taxon>Gunneridae</taxon>
        <taxon>Pentapetalae</taxon>
        <taxon>rosids</taxon>
        <taxon>fabids</taxon>
        <taxon>Rosales</taxon>
        <taxon>Rhamnaceae</taxon>
        <taxon>rhamnoid group</taxon>
        <taxon>Rhamneae</taxon>
        <taxon>Rhamnella</taxon>
    </lineage>
</organism>
<dbReference type="SUPFAM" id="SSF56112">
    <property type="entry name" value="Protein kinase-like (PK-like)"/>
    <property type="match status" value="1"/>
</dbReference>
<dbReference type="FunFam" id="1.10.510.10:FF:000082">
    <property type="entry name" value="Shaggy-related protein kinase kappa"/>
    <property type="match status" value="1"/>
</dbReference>
<keyword evidence="4" id="KW-0808">Transferase</keyword>
<evidence type="ECO:0000256" key="5">
    <source>
        <dbReference type="ARBA" id="ARBA00022741"/>
    </source>
</evidence>
<evidence type="ECO:0000313" key="14">
    <source>
        <dbReference type="Proteomes" id="UP000796880"/>
    </source>
</evidence>
<dbReference type="GO" id="GO:0004674">
    <property type="term" value="F:protein serine/threonine kinase activity"/>
    <property type="evidence" value="ECO:0007669"/>
    <property type="project" value="UniProtKB-KW"/>
</dbReference>
<dbReference type="InterPro" id="IPR011009">
    <property type="entry name" value="Kinase-like_dom_sf"/>
</dbReference>
<feature type="domain" description="Protein kinase" evidence="12">
    <location>
        <begin position="149"/>
        <end position="433"/>
    </location>
</feature>
<evidence type="ECO:0000259" key="12">
    <source>
        <dbReference type="PROSITE" id="PS50011"/>
    </source>
</evidence>
<evidence type="ECO:0000256" key="9">
    <source>
        <dbReference type="ARBA" id="ARBA00048679"/>
    </source>
</evidence>
<keyword evidence="6" id="KW-0418">Kinase</keyword>
<name>A0A8K0E8A1_9ROSA</name>
<dbReference type="PANTHER" id="PTHR24057:SF60">
    <property type="entry name" value="SHAGGY-RELATED PROTEIN KINASE THETA"/>
    <property type="match status" value="1"/>
</dbReference>
<dbReference type="GO" id="GO:0005634">
    <property type="term" value="C:nucleus"/>
    <property type="evidence" value="ECO:0007669"/>
    <property type="project" value="TreeGrafter"/>
</dbReference>
<dbReference type="Gene3D" id="1.10.510.10">
    <property type="entry name" value="Transferase(Phosphotransferase) domain 1"/>
    <property type="match status" value="1"/>
</dbReference>
<evidence type="ECO:0000256" key="7">
    <source>
        <dbReference type="ARBA" id="ARBA00022840"/>
    </source>
</evidence>
<evidence type="ECO:0000256" key="4">
    <source>
        <dbReference type="ARBA" id="ARBA00022679"/>
    </source>
</evidence>
<protein>
    <recommendedName>
        <fullName evidence="2">non-specific serine/threonine protein kinase</fullName>
        <ecNumber evidence="2">2.7.11.1</ecNumber>
    </recommendedName>
</protein>
<dbReference type="SMART" id="SM00220">
    <property type="entry name" value="S_TKc"/>
    <property type="match status" value="1"/>
</dbReference>
<dbReference type="Pfam" id="PF00069">
    <property type="entry name" value="Pkinase"/>
    <property type="match status" value="1"/>
</dbReference>
<keyword evidence="14" id="KW-1185">Reference proteome</keyword>
<accession>A0A8K0E8A1</accession>
<dbReference type="GO" id="GO:0005737">
    <property type="term" value="C:cytoplasm"/>
    <property type="evidence" value="ECO:0007669"/>
    <property type="project" value="TreeGrafter"/>
</dbReference>
<gene>
    <name evidence="13" type="ORF">FNV43_RR15197</name>
</gene>
<dbReference type="FunFam" id="3.30.200.20:FF:000009">
    <property type="entry name" value="Glycogen synthase kinase-3 beta"/>
    <property type="match status" value="1"/>
</dbReference>
<dbReference type="PROSITE" id="PS00107">
    <property type="entry name" value="PROTEIN_KINASE_ATP"/>
    <property type="match status" value="1"/>
</dbReference>
<dbReference type="GO" id="GO:0005524">
    <property type="term" value="F:ATP binding"/>
    <property type="evidence" value="ECO:0007669"/>
    <property type="project" value="UniProtKB-UniRule"/>
</dbReference>
<evidence type="ECO:0000256" key="11">
    <source>
        <dbReference type="SAM" id="MobiDB-lite"/>
    </source>
</evidence>
<dbReference type="Proteomes" id="UP000796880">
    <property type="component" value="Unassembled WGS sequence"/>
</dbReference>
<dbReference type="InterPro" id="IPR039192">
    <property type="entry name" value="STKc_GSK3"/>
</dbReference>
<evidence type="ECO:0000256" key="2">
    <source>
        <dbReference type="ARBA" id="ARBA00012513"/>
    </source>
</evidence>
<comment type="catalytic activity">
    <reaction evidence="8">
        <text>L-threonyl-[protein] + ATP = O-phospho-L-threonyl-[protein] + ADP + H(+)</text>
        <dbReference type="Rhea" id="RHEA:46608"/>
        <dbReference type="Rhea" id="RHEA-COMP:11060"/>
        <dbReference type="Rhea" id="RHEA-COMP:11605"/>
        <dbReference type="ChEBI" id="CHEBI:15378"/>
        <dbReference type="ChEBI" id="CHEBI:30013"/>
        <dbReference type="ChEBI" id="CHEBI:30616"/>
        <dbReference type="ChEBI" id="CHEBI:61977"/>
        <dbReference type="ChEBI" id="CHEBI:456216"/>
        <dbReference type="EC" id="2.7.11.1"/>
    </reaction>
</comment>
<comment type="caution">
    <text evidence="13">The sequence shown here is derived from an EMBL/GenBank/DDBJ whole genome shotgun (WGS) entry which is preliminary data.</text>
</comment>
<evidence type="ECO:0000256" key="8">
    <source>
        <dbReference type="ARBA" id="ARBA00047899"/>
    </source>
</evidence>
<evidence type="ECO:0000256" key="10">
    <source>
        <dbReference type="PROSITE-ProRule" id="PRU10141"/>
    </source>
</evidence>
<dbReference type="PROSITE" id="PS50011">
    <property type="entry name" value="PROTEIN_KINASE_DOM"/>
    <property type="match status" value="1"/>
</dbReference>
<dbReference type="PROSITE" id="PS00108">
    <property type="entry name" value="PROTEIN_KINASE_ST"/>
    <property type="match status" value="1"/>
</dbReference>